<dbReference type="GO" id="GO:0003700">
    <property type="term" value="F:DNA-binding transcription factor activity"/>
    <property type="evidence" value="ECO:0007669"/>
    <property type="project" value="InterPro"/>
</dbReference>
<dbReference type="CDD" id="cd17536">
    <property type="entry name" value="REC_YesN-like"/>
    <property type="match status" value="1"/>
</dbReference>
<dbReference type="PANTHER" id="PTHR42713:SF3">
    <property type="entry name" value="TRANSCRIPTIONAL REGULATORY PROTEIN HPTR"/>
    <property type="match status" value="1"/>
</dbReference>
<keyword evidence="4" id="KW-0902">Two-component regulatory system</keyword>
<dbReference type="Pfam" id="PF12833">
    <property type="entry name" value="HTH_18"/>
    <property type="match status" value="1"/>
</dbReference>
<comment type="caution">
    <text evidence="11">The sequence shown here is derived from an EMBL/GenBank/DDBJ whole genome shotgun (WGS) entry which is preliminary data.</text>
</comment>
<organism evidence="11 12">
    <name type="scientific">Paenibacillus contaminans</name>
    <dbReference type="NCBI Taxonomy" id="450362"/>
    <lineage>
        <taxon>Bacteria</taxon>
        <taxon>Bacillati</taxon>
        <taxon>Bacillota</taxon>
        <taxon>Bacilli</taxon>
        <taxon>Bacillales</taxon>
        <taxon>Paenibacillaceae</taxon>
        <taxon>Paenibacillus</taxon>
    </lineage>
</organism>
<dbReference type="GO" id="GO:0043565">
    <property type="term" value="F:sequence-specific DNA binding"/>
    <property type="evidence" value="ECO:0007669"/>
    <property type="project" value="InterPro"/>
</dbReference>
<evidence type="ECO:0000259" key="9">
    <source>
        <dbReference type="PROSITE" id="PS01124"/>
    </source>
</evidence>
<gene>
    <name evidence="11" type="ORF">DQG23_33450</name>
</gene>
<sequence length="541" mass="61391">MSMTGGSRMTQPYRVIVADDEKQVRERIVQSFPWESLGMRIVGAACDGREALRLAESCKPHVVLTDIRMPGMDGLELAGSLRERYPDVKVVILSAYDDFKYAQDAIRAGVKGYLLKPLAQDEFRELFQRIACELDQEHGSRSGEDTRERFLIDLLKGTHTEPLSERLTELKLQGLNHYTRVAICAFEHRAGREMRFSSLQSALHMSAKFWGGHDIPAIYYGGCHVIFFHDKKPLSKGSVQRLLLDFAEKLERLGDELDGSAGLTIGVGNLYDEPGAIARSYNEAIFASSCRYFRPAESLFFYQDIVRHEPPASSINDLIEETVQSLFTQSTTGGGIHPLEAFFRQVEQHGKSDVRDLHSACIELLIAIHLKARERSIRIRLPERKEALERIQSFRSLYELKAWFLDMAGGWGVEPEASLAENPHDYVARAKAHVQRHLADKISLEEVAESLFINASYFSHMFKKQTGQNFVDYVNEARVNKAAELIKQTNYRIKEVSLMVGYKNFSYFNKVFKSIVGVKPLLYRSGIFAAKTEYEPNEAKS</sequence>
<dbReference type="Pfam" id="PF17853">
    <property type="entry name" value="GGDEF_2"/>
    <property type="match status" value="1"/>
</dbReference>
<evidence type="ECO:0000256" key="6">
    <source>
        <dbReference type="ARBA" id="ARBA00023125"/>
    </source>
</evidence>
<dbReference type="InterPro" id="IPR011006">
    <property type="entry name" value="CheY-like_superfamily"/>
</dbReference>
<protein>
    <recommendedName>
        <fullName evidence="13">DNA-binding response regulator</fullName>
    </recommendedName>
</protein>
<feature type="modified residue" description="4-aspartylphosphate" evidence="8">
    <location>
        <position position="66"/>
    </location>
</feature>
<evidence type="ECO:0000256" key="2">
    <source>
        <dbReference type="ARBA" id="ARBA00022490"/>
    </source>
</evidence>
<evidence type="ECO:0000256" key="5">
    <source>
        <dbReference type="ARBA" id="ARBA00023015"/>
    </source>
</evidence>
<evidence type="ECO:0000313" key="12">
    <source>
        <dbReference type="Proteomes" id="UP000250369"/>
    </source>
</evidence>
<dbReference type="PROSITE" id="PS50110">
    <property type="entry name" value="RESPONSE_REGULATORY"/>
    <property type="match status" value="1"/>
</dbReference>
<name>A0A329M248_9BACL</name>
<dbReference type="InterPro" id="IPR018060">
    <property type="entry name" value="HTH_AraC"/>
</dbReference>
<dbReference type="InterPro" id="IPR009057">
    <property type="entry name" value="Homeodomain-like_sf"/>
</dbReference>
<dbReference type="Gene3D" id="3.40.50.2300">
    <property type="match status" value="1"/>
</dbReference>
<keyword evidence="7" id="KW-0804">Transcription</keyword>
<dbReference type="GO" id="GO:0005737">
    <property type="term" value="C:cytoplasm"/>
    <property type="evidence" value="ECO:0007669"/>
    <property type="project" value="UniProtKB-SubCell"/>
</dbReference>
<feature type="domain" description="Response regulatory" evidence="10">
    <location>
        <begin position="14"/>
        <end position="131"/>
    </location>
</feature>
<dbReference type="PROSITE" id="PS01124">
    <property type="entry name" value="HTH_ARAC_FAMILY_2"/>
    <property type="match status" value="1"/>
</dbReference>
<dbReference type="Gene3D" id="1.10.10.60">
    <property type="entry name" value="Homeodomain-like"/>
    <property type="match status" value="2"/>
</dbReference>
<evidence type="ECO:0000256" key="1">
    <source>
        <dbReference type="ARBA" id="ARBA00004496"/>
    </source>
</evidence>
<keyword evidence="6" id="KW-0238">DNA-binding</keyword>
<evidence type="ECO:0000259" key="10">
    <source>
        <dbReference type="PROSITE" id="PS50110"/>
    </source>
</evidence>
<dbReference type="InterPro" id="IPR018062">
    <property type="entry name" value="HTH_AraC-typ_CS"/>
</dbReference>
<dbReference type="SUPFAM" id="SSF52172">
    <property type="entry name" value="CheY-like"/>
    <property type="match status" value="1"/>
</dbReference>
<dbReference type="PANTHER" id="PTHR42713">
    <property type="entry name" value="HISTIDINE KINASE-RELATED"/>
    <property type="match status" value="1"/>
</dbReference>
<evidence type="ECO:0000256" key="8">
    <source>
        <dbReference type="PROSITE-ProRule" id="PRU00169"/>
    </source>
</evidence>
<evidence type="ECO:0000256" key="3">
    <source>
        <dbReference type="ARBA" id="ARBA00022553"/>
    </source>
</evidence>
<proteinExistence type="predicted"/>
<dbReference type="InterPro" id="IPR001789">
    <property type="entry name" value="Sig_transdc_resp-reg_receiver"/>
</dbReference>
<feature type="domain" description="HTH araC/xylS-type" evidence="9">
    <location>
        <begin position="428"/>
        <end position="526"/>
    </location>
</feature>
<dbReference type="Pfam" id="PF00072">
    <property type="entry name" value="Response_reg"/>
    <property type="match status" value="1"/>
</dbReference>
<keyword evidence="2" id="KW-0963">Cytoplasm</keyword>
<dbReference type="AlphaFoldDB" id="A0A329M248"/>
<evidence type="ECO:0000256" key="7">
    <source>
        <dbReference type="ARBA" id="ARBA00023163"/>
    </source>
</evidence>
<keyword evidence="3 8" id="KW-0597">Phosphoprotein</keyword>
<dbReference type="SMART" id="SM00448">
    <property type="entry name" value="REC"/>
    <property type="match status" value="1"/>
</dbReference>
<keyword evidence="12" id="KW-1185">Reference proteome</keyword>
<evidence type="ECO:0000313" key="11">
    <source>
        <dbReference type="EMBL" id="RAV13316.1"/>
    </source>
</evidence>
<evidence type="ECO:0000256" key="4">
    <source>
        <dbReference type="ARBA" id="ARBA00023012"/>
    </source>
</evidence>
<dbReference type="InterPro" id="IPR051552">
    <property type="entry name" value="HptR"/>
</dbReference>
<accession>A0A329M248</accession>
<dbReference type="Proteomes" id="UP000250369">
    <property type="component" value="Unassembled WGS sequence"/>
</dbReference>
<dbReference type="PROSITE" id="PS00041">
    <property type="entry name" value="HTH_ARAC_FAMILY_1"/>
    <property type="match status" value="1"/>
</dbReference>
<dbReference type="InterPro" id="IPR041522">
    <property type="entry name" value="CdaR_GGDEF"/>
</dbReference>
<comment type="subcellular location">
    <subcellularLocation>
        <location evidence="1">Cytoplasm</location>
    </subcellularLocation>
</comment>
<dbReference type="SUPFAM" id="SSF46689">
    <property type="entry name" value="Homeodomain-like"/>
    <property type="match status" value="2"/>
</dbReference>
<dbReference type="GO" id="GO:0000160">
    <property type="term" value="P:phosphorelay signal transduction system"/>
    <property type="evidence" value="ECO:0007669"/>
    <property type="project" value="UniProtKB-KW"/>
</dbReference>
<keyword evidence="5" id="KW-0805">Transcription regulation</keyword>
<evidence type="ECO:0008006" key="13">
    <source>
        <dbReference type="Google" id="ProtNLM"/>
    </source>
</evidence>
<reference evidence="11 12" key="1">
    <citation type="journal article" date="2009" name="Int. J. Syst. Evol. Microbiol.">
        <title>Paenibacillus contaminans sp. nov., isolated from a contaminated laboratory plate.</title>
        <authorList>
            <person name="Chou J.H."/>
            <person name="Lee J.H."/>
            <person name="Lin M.C."/>
            <person name="Chang P.S."/>
            <person name="Arun A.B."/>
            <person name="Young C.C."/>
            <person name="Chen W.M."/>
        </authorList>
    </citation>
    <scope>NUCLEOTIDE SEQUENCE [LARGE SCALE GENOMIC DNA]</scope>
    <source>
        <strain evidence="11 12">CKOBP-6</strain>
    </source>
</reference>
<dbReference type="EMBL" id="QMFB01000030">
    <property type="protein sequence ID" value="RAV13316.1"/>
    <property type="molecule type" value="Genomic_DNA"/>
</dbReference>
<dbReference type="SMART" id="SM00342">
    <property type="entry name" value="HTH_ARAC"/>
    <property type="match status" value="1"/>
</dbReference>